<evidence type="ECO:0000256" key="1">
    <source>
        <dbReference type="SAM" id="SignalP"/>
    </source>
</evidence>
<proteinExistence type="predicted"/>
<accession>A0A810Q9S5</accession>
<evidence type="ECO:0000313" key="2">
    <source>
        <dbReference type="EMBL" id="BCK81323.1"/>
    </source>
</evidence>
<dbReference type="RefSeq" id="WP_213542074.1">
    <property type="nucleotide sequence ID" value="NZ_AP023418.1"/>
</dbReference>
<organism evidence="2 3">
    <name type="scientific">Vescimonas coprocola</name>
    <dbReference type="NCBI Taxonomy" id="2714355"/>
    <lineage>
        <taxon>Bacteria</taxon>
        <taxon>Bacillati</taxon>
        <taxon>Bacillota</taxon>
        <taxon>Clostridia</taxon>
        <taxon>Eubacteriales</taxon>
        <taxon>Oscillospiraceae</taxon>
        <taxon>Vescimonas</taxon>
    </lineage>
</organism>
<gene>
    <name evidence="2" type="ORF">MM50RIKEN_10860</name>
</gene>
<sequence>MRKWKLWLLLGSSSFLVFFLLLVATAAGSFADDVTAAFGGRQASASESRTPIKATYVGVDDTDTDFSGCVIPETRRWSNQHGAFENGYAGYCELWCKVVYTYAGLPYEGFCCAYSHGAAMANRDGPIPKGALIFSGVIPGTGKVYENDHRSGAFCASCGHYAGHVAIYVGDGYVAGSQVPYLQSIDVWISIYGYGGWSKR</sequence>
<evidence type="ECO:0000313" key="3">
    <source>
        <dbReference type="Proteomes" id="UP000681035"/>
    </source>
</evidence>
<feature type="chain" id="PRO_5032620629" description="NlpC/P60 domain-containing protein" evidence="1">
    <location>
        <begin position="32"/>
        <end position="200"/>
    </location>
</feature>
<evidence type="ECO:0008006" key="4">
    <source>
        <dbReference type="Google" id="ProtNLM"/>
    </source>
</evidence>
<feature type="signal peptide" evidence="1">
    <location>
        <begin position="1"/>
        <end position="31"/>
    </location>
</feature>
<protein>
    <recommendedName>
        <fullName evidence="4">NlpC/P60 domain-containing protein</fullName>
    </recommendedName>
</protein>
<keyword evidence="3" id="KW-1185">Reference proteome</keyword>
<name>A0A810Q9S5_9FIRM</name>
<keyword evidence="1" id="KW-0732">Signal</keyword>
<dbReference type="KEGG" id="vcop:MM50RIKEN_10860"/>
<dbReference type="Proteomes" id="UP000681035">
    <property type="component" value="Chromosome"/>
</dbReference>
<dbReference type="AlphaFoldDB" id="A0A810Q9S5"/>
<reference evidence="2" key="1">
    <citation type="submission" date="2020-09" db="EMBL/GenBank/DDBJ databases">
        <title>New species isolated from human feces.</title>
        <authorList>
            <person name="Kitahara M."/>
            <person name="Shigeno Y."/>
            <person name="Shime M."/>
            <person name="Matsumoto Y."/>
            <person name="Nakamura S."/>
            <person name="Motooka D."/>
            <person name="Fukuoka S."/>
            <person name="Nishikawa H."/>
            <person name="Benno Y."/>
        </authorList>
    </citation>
    <scope>NUCLEOTIDE SEQUENCE</scope>
    <source>
        <strain evidence="2">MM50</strain>
    </source>
</reference>
<dbReference type="EMBL" id="AP023418">
    <property type="protein sequence ID" value="BCK81323.1"/>
    <property type="molecule type" value="Genomic_DNA"/>
</dbReference>